<sequence>MGDKFTNFLKLPEVEQTLLSQQKEMLGTSDDDEYKDFICDNDSNCSGIKEVDIQEKLDMDNKEMLNDSFCSHDEDFRAEASPPHTNKTSASLSFNKPAVGTKFTLEAGFPQTQPSLDELFPKYASISSDDEDFVCVSSPPKSTEVPSFESVFEGVVDKHEVHQNRCSDSSQDEDFRLRDSTPPLLGLKKESKIDNIGKDNHSNSKESLSVGSSCQNECERTDNFQYDGVIPEDSDSELLENENLSPNENQDNLEVSDEEEFFSQNSSFQENDVNEQKVLTNVSSNEKDLEKNSEIDKSLIVSKSSSGEQQDMVTDSISIQDFGNVSDLKQLITQMPQSLLSKISKTSDVKSLSSIDGSINYSRNDLLQIRHSKTAEEWKSFLWTNHGTNWPIDEMPFEMDPDLRCSFQKRFNILRDRQEAARRFFVSSRPQIDFPIATNLITERQKHHNQGNNQRNFQNKKNEQRQGKQKTKKNKKGKNGVDAQLKAMKNGNKGNGKLDQKNQASNKVDWTDSEECYESSGSGGLNKKGFSNDDQNIKINSVPIASKWAMKYLENITSSEDDEEQENEQKSLLSNQNDKIAKRQLLVGFPFWHKNIDHPRWHHSNNVLNFYFNQIKKGIV</sequence>
<feature type="region of interest" description="Disordered" evidence="1">
    <location>
        <begin position="162"/>
        <end position="214"/>
    </location>
</feature>
<accession>A0A6V7V0L8</accession>
<dbReference type="AlphaFoldDB" id="A0A6V7V0L8"/>
<feature type="region of interest" description="Disordered" evidence="1">
    <location>
        <begin position="236"/>
        <end position="276"/>
    </location>
</feature>
<dbReference type="EMBL" id="CAJEWN010000141">
    <property type="protein sequence ID" value="CAD2168473.1"/>
    <property type="molecule type" value="Genomic_DNA"/>
</dbReference>
<evidence type="ECO:0000313" key="3">
    <source>
        <dbReference type="Proteomes" id="UP000580250"/>
    </source>
</evidence>
<feature type="compositionally biased region" description="Polar residues" evidence="1">
    <location>
        <begin position="205"/>
        <end position="214"/>
    </location>
</feature>
<comment type="caution">
    <text evidence="2">The sequence shown here is derived from an EMBL/GenBank/DDBJ whole genome shotgun (WGS) entry which is preliminary data.</text>
</comment>
<feature type="compositionally biased region" description="Basic and acidic residues" evidence="1">
    <location>
        <begin position="187"/>
        <end position="204"/>
    </location>
</feature>
<evidence type="ECO:0000313" key="2">
    <source>
        <dbReference type="EMBL" id="CAD2168473.1"/>
    </source>
</evidence>
<protein>
    <submittedName>
        <fullName evidence="2">Uncharacterized protein</fullName>
    </submittedName>
</protein>
<reference evidence="2 3" key="1">
    <citation type="submission" date="2020-08" db="EMBL/GenBank/DDBJ databases">
        <authorList>
            <person name="Koutsovoulos G."/>
            <person name="Danchin GJ E."/>
        </authorList>
    </citation>
    <scope>NUCLEOTIDE SEQUENCE [LARGE SCALE GENOMIC DNA]</scope>
</reference>
<proteinExistence type="predicted"/>
<evidence type="ECO:0000256" key="1">
    <source>
        <dbReference type="SAM" id="MobiDB-lite"/>
    </source>
</evidence>
<gene>
    <name evidence="2" type="ORF">MENT_LOCUS19843</name>
</gene>
<dbReference type="Proteomes" id="UP000580250">
    <property type="component" value="Unassembled WGS sequence"/>
</dbReference>
<dbReference type="OrthoDB" id="10541198at2759"/>
<feature type="compositionally biased region" description="Polar residues" evidence="1">
    <location>
        <begin position="450"/>
        <end position="459"/>
    </location>
</feature>
<feature type="compositionally biased region" description="Basic residues" evidence="1">
    <location>
        <begin position="467"/>
        <end position="478"/>
    </location>
</feature>
<name>A0A6V7V0L8_MELEN</name>
<organism evidence="2 3">
    <name type="scientific">Meloidogyne enterolobii</name>
    <name type="common">Root-knot nematode worm</name>
    <name type="synonym">Meloidogyne mayaguensis</name>
    <dbReference type="NCBI Taxonomy" id="390850"/>
    <lineage>
        <taxon>Eukaryota</taxon>
        <taxon>Metazoa</taxon>
        <taxon>Ecdysozoa</taxon>
        <taxon>Nematoda</taxon>
        <taxon>Chromadorea</taxon>
        <taxon>Rhabditida</taxon>
        <taxon>Tylenchina</taxon>
        <taxon>Tylenchomorpha</taxon>
        <taxon>Tylenchoidea</taxon>
        <taxon>Meloidogynidae</taxon>
        <taxon>Meloidogyninae</taxon>
        <taxon>Meloidogyne</taxon>
    </lineage>
</organism>
<feature type="compositionally biased region" description="Polar residues" evidence="1">
    <location>
        <begin position="262"/>
        <end position="276"/>
    </location>
</feature>
<feature type="region of interest" description="Disordered" evidence="1">
    <location>
        <begin position="445"/>
        <end position="535"/>
    </location>
</feature>